<reference evidence="1 2" key="1">
    <citation type="submission" date="2019-10" db="EMBL/GenBank/DDBJ databases">
        <title>Genomic and transcriptomic insights into the perfect genentic adaptation of a filamentous nitrogen-fixing cyanobacterium to rice fields.</title>
        <authorList>
            <person name="Chen Z."/>
        </authorList>
    </citation>
    <scope>NUCLEOTIDE SEQUENCE [LARGE SCALE GENOMIC DNA]</scope>
    <source>
        <strain evidence="1">CCNUC1</strain>
    </source>
</reference>
<proteinExistence type="predicted"/>
<evidence type="ECO:0000313" key="1">
    <source>
        <dbReference type="EMBL" id="QFS47754.1"/>
    </source>
</evidence>
<dbReference type="AlphaFoldDB" id="A0A5P8W534"/>
<sequence>MINILLIVSYKGTAMLIGVNLSKNSFKTSFPARGWKCYS</sequence>
<organism evidence="1 2">
    <name type="scientific">Nostoc sphaeroides CCNUC1</name>
    <dbReference type="NCBI Taxonomy" id="2653204"/>
    <lineage>
        <taxon>Bacteria</taxon>
        <taxon>Bacillati</taxon>
        <taxon>Cyanobacteriota</taxon>
        <taxon>Cyanophyceae</taxon>
        <taxon>Nostocales</taxon>
        <taxon>Nostocaceae</taxon>
        <taxon>Nostoc</taxon>
    </lineage>
</organism>
<gene>
    <name evidence="1" type="ORF">GXM_05246</name>
</gene>
<dbReference type="KEGG" id="nsh:GXM_05246"/>
<keyword evidence="2" id="KW-1185">Reference proteome</keyword>
<accession>A0A5P8W534</accession>
<protein>
    <submittedName>
        <fullName evidence="1">Uncharacterized protein</fullName>
    </submittedName>
</protein>
<evidence type="ECO:0000313" key="2">
    <source>
        <dbReference type="Proteomes" id="UP000326678"/>
    </source>
</evidence>
<dbReference type="EMBL" id="CP045226">
    <property type="protein sequence ID" value="QFS47754.1"/>
    <property type="molecule type" value="Genomic_DNA"/>
</dbReference>
<name>A0A5P8W534_9NOSO</name>
<dbReference type="Proteomes" id="UP000326678">
    <property type="component" value="Chromosome Gxm1"/>
</dbReference>